<feature type="compositionally biased region" description="Polar residues" evidence="1">
    <location>
        <begin position="70"/>
        <end position="81"/>
    </location>
</feature>
<protein>
    <submittedName>
        <fullName evidence="2">Uncharacterized protein</fullName>
    </submittedName>
</protein>
<keyword evidence="3" id="KW-1185">Reference proteome</keyword>
<dbReference type="EMBL" id="VSRR010111411">
    <property type="protein sequence ID" value="MPC97763.1"/>
    <property type="molecule type" value="Genomic_DNA"/>
</dbReference>
<sequence length="81" mass="8757">MCNYRSLVGPCQSLGGVLRSVNYHERDFVPKRGAKTPPSPSHLAIQQGSGGSSGSHLYSHEDEPLEPSPGSLTTIRSRCNY</sequence>
<comment type="caution">
    <text evidence="2">The sequence shown here is derived from an EMBL/GenBank/DDBJ whole genome shotgun (WGS) entry which is preliminary data.</text>
</comment>
<name>A0A5B7JTL7_PORTR</name>
<proteinExistence type="predicted"/>
<accession>A0A5B7JTL7</accession>
<feature type="region of interest" description="Disordered" evidence="1">
    <location>
        <begin position="29"/>
        <end position="81"/>
    </location>
</feature>
<reference evidence="2 3" key="1">
    <citation type="submission" date="2019-05" db="EMBL/GenBank/DDBJ databases">
        <title>Another draft genome of Portunus trituberculatus and its Hox gene families provides insights of decapod evolution.</title>
        <authorList>
            <person name="Jeong J.-H."/>
            <person name="Song I."/>
            <person name="Kim S."/>
            <person name="Choi T."/>
            <person name="Kim D."/>
            <person name="Ryu S."/>
            <person name="Kim W."/>
        </authorList>
    </citation>
    <scope>NUCLEOTIDE SEQUENCE [LARGE SCALE GENOMIC DNA]</scope>
    <source>
        <tissue evidence="2">Muscle</tissue>
    </source>
</reference>
<dbReference type="AlphaFoldDB" id="A0A5B7JTL7"/>
<evidence type="ECO:0000313" key="2">
    <source>
        <dbReference type="EMBL" id="MPC97763.1"/>
    </source>
</evidence>
<organism evidence="2 3">
    <name type="scientific">Portunus trituberculatus</name>
    <name type="common">Swimming crab</name>
    <name type="synonym">Neptunus trituberculatus</name>
    <dbReference type="NCBI Taxonomy" id="210409"/>
    <lineage>
        <taxon>Eukaryota</taxon>
        <taxon>Metazoa</taxon>
        <taxon>Ecdysozoa</taxon>
        <taxon>Arthropoda</taxon>
        <taxon>Crustacea</taxon>
        <taxon>Multicrustacea</taxon>
        <taxon>Malacostraca</taxon>
        <taxon>Eumalacostraca</taxon>
        <taxon>Eucarida</taxon>
        <taxon>Decapoda</taxon>
        <taxon>Pleocyemata</taxon>
        <taxon>Brachyura</taxon>
        <taxon>Eubrachyura</taxon>
        <taxon>Portunoidea</taxon>
        <taxon>Portunidae</taxon>
        <taxon>Portuninae</taxon>
        <taxon>Portunus</taxon>
    </lineage>
</organism>
<gene>
    <name evidence="2" type="ORF">E2C01_093094</name>
</gene>
<dbReference type="Proteomes" id="UP000324222">
    <property type="component" value="Unassembled WGS sequence"/>
</dbReference>
<evidence type="ECO:0000313" key="3">
    <source>
        <dbReference type="Proteomes" id="UP000324222"/>
    </source>
</evidence>
<evidence type="ECO:0000256" key="1">
    <source>
        <dbReference type="SAM" id="MobiDB-lite"/>
    </source>
</evidence>